<dbReference type="NCBIfam" id="NF038336">
    <property type="entry name" value="YjiT_fam"/>
    <property type="match status" value="1"/>
</dbReference>
<dbReference type="InterPro" id="IPR047879">
    <property type="entry name" value="YjiT"/>
</dbReference>
<dbReference type="Proteomes" id="UP000237194">
    <property type="component" value="Unassembled WGS sequence"/>
</dbReference>
<comment type="caution">
    <text evidence="1">The sequence shown here is derived from an EMBL/GenBank/DDBJ whole genome shotgun (WGS) entry which is preliminary data.</text>
</comment>
<dbReference type="RefSeq" id="WP_103438627.1">
    <property type="nucleotide sequence ID" value="NZ_MIND01000018.1"/>
</dbReference>
<protein>
    <submittedName>
        <fullName evidence="1">Uncharacterized protein</fullName>
    </submittedName>
</protein>
<gene>
    <name evidence="1" type="ORF">BGP80_24095</name>
</gene>
<organism evidence="1 2">
    <name type="scientific">Pseudomonas putida</name>
    <name type="common">Arthrobacter siderocapsulatus</name>
    <dbReference type="NCBI Taxonomy" id="303"/>
    <lineage>
        <taxon>Bacteria</taxon>
        <taxon>Pseudomonadati</taxon>
        <taxon>Pseudomonadota</taxon>
        <taxon>Gammaproteobacteria</taxon>
        <taxon>Pseudomonadales</taxon>
        <taxon>Pseudomonadaceae</taxon>
        <taxon>Pseudomonas</taxon>
    </lineage>
</organism>
<evidence type="ECO:0000313" key="1">
    <source>
        <dbReference type="EMBL" id="POF90859.1"/>
    </source>
</evidence>
<dbReference type="AlphaFoldDB" id="A0A2S3WJ07"/>
<reference evidence="1 2" key="1">
    <citation type="submission" date="2016-08" db="EMBL/GenBank/DDBJ databases">
        <authorList>
            <person name="Seilhamer J.J."/>
        </authorList>
    </citation>
    <scope>NUCLEOTIDE SEQUENCE [LARGE SCALE GENOMIC DNA]</scope>
    <source>
        <strain evidence="1 2">KT-27</strain>
    </source>
</reference>
<reference evidence="1 2" key="2">
    <citation type="submission" date="2018-03" db="EMBL/GenBank/DDBJ databases">
        <title>Draft genome of Pseudomonas putida strain KT-27.</title>
        <authorList>
            <person name="Yoshizawa S."/>
            <person name="Khan N.H."/>
            <person name="Nishimura M."/>
            <person name="Chiura H.X."/>
            <person name="Ogura Y."/>
            <person name="Hayashi T."/>
            <person name="Kogure K."/>
        </authorList>
    </citation>
    <scope>NUCLEOTIDE SEQUENCE [LARGE SCALE GENOMIC DNA]</scope>
    <source>
        <strain evidence="1 2">KT-27</strain>
    </source>
</reference>
<accession>A0A2S3WJ07</accession>
<dbReference type="EMBL" id="MIND01000018">
    <property type="protein sequence ID" value="POF90859.1"/>
    <property type="molecule type" value="Genomic_DNA"/>
</dbReference>
<name>A0A2S3WJ07_PSEPU</name>
<evidence type="ECO:0000313" key="2">
    <source>
        <dbReference type="Proteomes" id="UP000237194"/>
    </source>
</evidence>
<proteinExistence type="predicted"/>
<sequence length="1101" mass="124980">MLIKKSSNAPNPLKAWLSEFLLNRELFRGPHGKPLYSYQVSEEEYKSLLELLKQQLRRADNPLHAIHLGACFCLFVSEQYRRNYNSSWSWSGAEAELGISLTPQQHAALTNDGLAYWKRPIRFRDSGRDWLGSLFTEGGLPWPLVQSESHGFGRAVRRGIKHFYRTEGNRKTTADLIADFEEGLPAAFRNLETRRLLAGIVDQLMYLVEQHPLKDKQDPANYLDQQAPGWTDAFPIPLDESNARTLLNDWLRDAGQKRQERKEALEKARAFSCEHFLHGTLPQWSVRTDLILPPEATFAIDQTTLGSTRLELAYYEGERLLARGAAVYGQLTAEGIRVRFANPQVTLERRTLDEPLSLRLLDNGRTVHCLFFDGSALDYQESPLVFENRSERWQLVATSSCSVASGLARLRIPHDFFITCEDAAPDTLAQDAENGRWLETHSDLCLAKGADHYQIELNQAGGDERKPTLTGVFALYESSPSIVFLGWPDLDLPEDYPYSRDELLEFVNGELLDRQRNSSYGIARYSLRNRSGRTLLQHRFGVLPKEFSLSLFPGLGQQPARLLPKGARLLDLQVFSDTLAAEQSEHALHLRHQGENPPTTFILKVSQGLPPIQLRLPYPYQGARLLDQFGNPSRIRELTLAELIGYRIALTSGLPQGQTFHLELELICTEQPHPKRAFGIRVGSTPVMLNLFSYLSDMQNMLGAVDEQDAYIRLSLETEQPLLKFDIRRYSGQLQWEGRHAFYICNANNAAMLDGVQAEAMLLSDPKCTPLRLTEKTSETVGTGCFEIPQKMQSQGPWLIYPGEHSSVRFRPGLYITPDSSLDSKPEVCSLHRAAELFHPQHNPHVIEQQIAAMASDFNHSGWQYLADLKQHYRHLSLSSFETWKALSRNREALSFAVFRLEMDESFCARIRDELAVIWEAVPLPLWVQAYQLFHDSMRLTGLPEALVNNLVSNRANVLRCIVSGFDYLGNYLNTGNRSSLTKLPPESVLPIWYQDLRRLHESNRNWPTLLGNELSRWVDKQRLPPLVKALSLVEFTDAVAYLPIFMAFVTAGKARITDLPATPAYLKFAIRLVSDFDRQGWFVPVHALMVSNLLASQDEA</sequence>